<dbReference type="InterPro" id="IPR014756">
    <property type="entry name" value="Ig_E-set"/>
</dbReference>
<accession>A0A3E4W052</accession>
<evidence type="ECO:0000313" key="4">
    <source>
        <dbReference type="EMBL" id="RGM35584.1"/>
    </source>
</evidence>
<dbReference type="Gene3D" id="2.60.40.10">
    <property type="entry name" value="Immunoglobulins"/>
    <property type="match status" value="1"/>
</dbReference>
<dbReference type="CDD" id="cd11350">
    <property type="entry name" value="AmyAc_4"/>
    <property type="match status" value="1"/>
</dbReference>
<feature type="chain" id="PRO_5017623911" evidence="2">
    <location>
        <begin position="22"/>
        <end position="764"/>
    </location>
</feature>
<gene>
    <name evidence="4" type="ORF">DXC17_14645</name>
</gene>
<organism evidence="4 5">
    <name type="scientific">Phocaeicola plebeius</name>
    <dbReference type="NCBI Taxonomy" id="310297"/>
    <lineage>
        <taxon>Bacteria</taxon>
        <taxon>Pseudomonadati</taxon>
        <taxon>Bacteroidota</taxon>
        <taxon>Bacteroidia</taxon>
        <taxon>Bacteroidales</taxon>
        <taxon>Bacteroidaceae</taxon>
        <taxon>Phocaeicola</taxon>
    </lineage>
</organism>
<feature type="domain" description="Glycosyl hydrolase family 13 catalytic" evidence="3">
    <location>
        <begin position="323"/>
        <end position="677"/>
    </location>
</feature>
<evidence type="ECO:0000313" key="5">
    <source>
        <dbReference type="Proteomes" id="UP000260780"/>
    </source>
</evidence>
<dbReference type="SUPFAM" id="SSF81296">
    <property type="entry name" value="E set domains"/>
    <property type="match status" value="1"/>
</dbReference>
<feature type="signal peptide" evidence="2">
    <location>
        <begin position="1"/>
        <end position="21"/>
    </location>
</feature>
<dbReference type="PROSITE" id="PS51257">
    <property type="entry name" value="PROKAR_LIPOPROTEIN"/>
    <property type="match status" value="1"/>
</dbReference>
<dbReference type="EMBL" id="QSTF01000052">
    <property type="protein sequence ID" value="RGM35584.1"/>
    <property type="molecule type" value="Genomic_DNA"/>
</dbReference>
<dbReference type="GO" id="GO:0005975">
    <property type="term" value="P:carbohydrate metabolic process"/>
    <property type="evidence" value="ECO:0007669"/>
    <property type="project" value="InterPro"/>
</dbReference>
<evidence type="ECO:0000259" key="3">
    <source>
        <dbReference type="SMART" id="SM00642"/>
    </source>
</evidence>
<sequence length="764" mass="87246">MKIQVIYLLLFSCVFWGLSCSDTESVAQTAPVDVPEGLSFSSERPDADQPLTITFKAAKSSDLYGYKGDVYLHIGIVNEEAWLFVPAEWNENIDKCKMTSEGNNCWSISLSPSIREWFASGETPVNELGIVIRNEDGTKKGTDTDFYIKVTDNKYHMFQPAPIKEKAMPAGTREGINVNADYSVTFAFYDKDKNGKHKDFAHIVGDFNDWTPANDETSQMYRDNANGCWWITLTGLDSDKEYRFQYYTGMRDGEIIRIADAYSEKILDPDNDKYIPESVYPSSERVYPEGGRGIVSAFKINQEPYSWRNEFSLKDKDNLIIYELLLRDFTETSDISGALGKLDYLKSLGVNAIELMPVQEFDGNDSWGYNPCFYFALDKAYGTKNMYKRFIDECHARGLAVIFDVVYNHATGSMPFAKLYWNRTDNKTAENNPWFNVDAPHPYSVFHDFNHESELVRSFVKRNLEFLLDEYHIDGFRFDLTKGLTQRECTEATVADYDAGRIRILKEYYDVVASVKPEAVVILEHFCCDEEEKELAGYGMKLWRDANNAYCQSGMGWKEYSDFSCLYTGTNSMKYGGYVGFMESHDVERVAYKALTYGNGAIAKNLSVRMSQLAVNAAFCFTVPGPKMIWQFGELGYDVTRGTEDNKMEKKPLHWEYYTEPERKGLYDVYARLLNLRVTHKDLFQNDAIFSWNVTENYWSTTPRSLTLKNGAEVMYVVGNFGDKETGPLLLPDGIKYDYMTGRELEGTVSVPAHGLLLATSFQP</sequence>
<dbReference type="RefSeq" id="WP_117748410.1">
    <property type="nucleotide sequence ID" value="NZ_DAWDCE010000029.1"/>
</dbReference>
<dbReference type="InterPro" id="IPR006047">
    <property type="entry name" value="GH13_cat_dom"/>
</dbReference>
<reference evidence="4 5" key="1">
    <citation type="submission" date="2018-08" db="EMBL/GenBank/DDBJ databases">
        <title>A genome reference for cultivated species of the human gut microbiota.</title>
        <authorList>
            <person name="Zou Y."/>
            <person name="Xue W."/>
            <person name="Luo G."/>
        </authorList>
    </citation>
    <scope>NUCLEOTIDE SEQUENCE [LARGE SCALE GENOMIC DNA]</scope>
    <source>
        <strain evidence="4 5">OM08-14</strain>
    </source>
</reference>
<dbReference type="InterPro" id="IPR013783">
    <property type="entry name" value="Ig-like_fold"/>
</dbReference>
<dbReference type="InterPro" id="IPR017853">
    <property type="entry name" value="GH"/>
</dbReference>
<evidence type="ECO:0000256" key="1">
    <source>
        <dbReference type="ARBA" id="ARBA00008061"/>
    </source>
</evidence>
<dbReference type="AlphaFoldDB" id="A0A3E4W052"/>
<dbReference type="Proteomes" id="UP000260780">
    <property type="component" value="Unassembled WGS sequence"/>
</dbReference>
<evidence type="ECO:0000256" key="2">
    <source>
        <dbReference type="SAM" id="SignalP"/>
    </source>
</evidence>
<dbReference type="Gene3D" id="3.20.20.80">
    <property type="entry name" value="Glycosidases"/>
    <property type="match status" value="1"/>
</dbReference>
<comment type="caution">
    <text evidence="4">The sequence shown here is derived from an EMBL/GenBank/DDBJ whole genome shotgun (WGS) entry which is preliminary data.</text>
</comment>
<protein>
    <submittedName>
        <fullName evidence="4">Alpha-amylase</fullName>
    </submittedName>
</protein>
<dbReference type="PANTHER" id="PTHR43002">
    <property type="entry name" value="GLYCOGEN DEBRANCHING ENZYME"/>
    <property type="match status" value="1"/>
</dbReference>
<comment type="similarity">
    <text evidence="1">Belongs to the glycosyl hydrolase 13 family.</text>
</comment>
<dbReference type="Pfam" id="PF00128">
    <property type="entry name" value="Alpha-amylase"/>
    <property type="match status" value="2"/>
</dbReference>
<dbReference type="SUPFAM" id="SSF51445">
    <property type="entry name" value="(Trans)glycosidases"/>
    <property type="match status" value="1"/>
</dbReference>
<name>A0A3E4W052_9BACT</name>
<keyword evidence="2" id="KW-0732">Signal</keyword>
<dbReference type="SMART" id="SM00642">
    <property type="entry name" value="Aamy"/>
    <property type="match status" value="1"/>
</dbReference>
<proteinExistence type="inferred from homology"/>